<evidence type="ECO:0000313" key="2">
    <source>
        <dbReference type="Proteomes" id="UP001304650"/>
    </source>
</evidence>
<dbReference type="Proteomes" id="UP001304650">
    <property type="component" value="Chromosome"/>
</dbReference>
<keyword evidence="2" id="KW-1185">Reference proteome</keyword>
<protein>
    <submittedName>
        <fullName evidence="1">Uncharacterized protein</fullName>
    </submittedName>
</protein>
<accession>A0AA96LVI8</accession>
<evidence type="ECO:0000313" key="1">
    <source>
        <dbReference type="EMBL" id="WNR46873.1"/>
    </source>
</evidence>
<dbReference type="RefSeq" id="WP_314805293.1">
    <property type="nucleotide sequence ID" value="NZ_CP130319.1"/>
</dbReference>
<dbReference type="EMBL" id="CP130319">
    <property type="protein sequence ID" value="WNR46873.1"/>
    <property type="molecule type" value="Genomic_DNA"/>
</dbReference>
<dbReference type="KEGG" id="proo:MJB10_12525"/>
<dbReference type="AlphaFoldDB" id="A0AA96LVI8"/>
<name>A0AA96LVI8_9BACL</name>
<proteinExistence type="predicted"/>
<gene>
    <name evidence="1" type="ORF">MJB10_12525</name>
</gene>
<sequence>MGYDLKIKRIEPAAQITLDEWKHCISLDSELEYVDFIEATNPKTNETIRIESVGMGVWRTEFNNEEFELTFSFRDGRRGSEISARYVDDFQIPKMKEIAGKLNAKVYGDEGEEY</sequence>
<reference evidence="1" key="1">
    <citation type="submission" date="2022-02" db="EMBL/GenBank/DDBJ databases">
        <title>Paenibacillus sp. MBLB1832 Whole Genome Shotgun Sequencing.</title>
        <authorList>
            <person name="Hwang C.Y."/>
            <person name="Cho E.-S."/>
            <person name="Seo M.-J."/>
        </authorList>
    </citation>
    <scope>NUCLEOTIDE SEQUENCE</scope>
    <source>
        <strain evidence="1">MBLB1832</strain>
    </source>
</reference>
<organism evidence="1 2">
    <name type="scientific">Paenibacillus roseopurpureus</name>
    <dbReference type="NCBI Taxonomy" id="2918901"/>
    <lineage>
        <taxon>Bacteria</taxon>
        <taxon>Bacillati</taxon>
        <taxon>Bacillota</taxon>
        <taxon>Bacilli</taxon>
        <taxon>Bacillales</taxon>
        <taxon>Paenibacillaceae</taxon>
        <taxon>Paenibacillus</taxon>
    </lineage>
</organism>